<dbReference type="PANTHER" id="PTHR47505">
    <property type="entry name" value="DNA UTILIZATION PROTEIN YHGH"/>
    <property type="match status" value="1"/>
</dbReference>
<accession>A0A926HX82</accession>
<dbReference type="InterPro" id="IPR000836">
    <property type="entry name" value="PRTase_dom"/>
</dbReference>
<dbReference type="PANTHER" id="PTHR47505:SF1">
    <property type="entry name" value="DNA UTILIZATION PROTEIN YHGH"/>
    <property type="match status" value="1"/>
</dbReference>
<dbReference type="Proteomes" id="UP000657006">
    <property type="component" value="Unassembled WGS sequence"/>
</dbReference>
<name>A0A926HX82_9FIRM</name>
<dbReference type="AlphaFoldDB" id="A0A926HX82"/>
<evidence type="ECO:0000259" key="2">
    <source>
        <dbReference type="Pfam" id="PF18912"/>
    </source>
</evidence>
<dbReference type="RefSeq" id="WP_177716301.1">
    <property type="nucleotide sequence ID" value="NZ_JACRSQ010000009.1"/>
</dbReference>
<gene>
    <name evidence="3" type="ORF">H8730_08060</name>
</gene>
<comment type="caution">
    <text evidence="3">The sequence shown here is derived from an EMBL/GenBank/DDBJ whole genome shotgun (WGS) entry which is preliminary data.</text>
</comment>
<feature type="domain" description="Double zinc ribbon" evidence="2">
    <location>
        <begin position="16"/>
        <end position="72"/>
    </location>
</feature>
<comment type="similarity">
    <text evidence="1">Belongs to the ComF/GntX family.</text>
</comment>
<dbReference type="Gene3D" id="3.40.50.2020">
    <property type="match status" value="1"/>
</dbReference>
<evidence type="ECO:0000313" key="4">
    <source>
        <dbReference type="Proteomes" id="UP000657006"/>
    </source>
</evidence>
<dbReference type="InterPro" id="IPR029057">
    <property type="entry name" value="PRTase-like"/>
</dbReference>
<organism evidence="3 4">
    <name type="scientific">Bianquea renquensis</name>
    <dbReference type="NCBI Taxonomy" id="2763661"/>
    <lineage>
        <taxon>Bacteria</taxon>
        <taxon>Bacillati</taxon>
        <taxon>Bacillota</taxon>
        <taxon>Clostridia</taxon>
        <taxon>Eubacteriales</taxon>
        <taxon>Bianqueaceae</taxon>
        <taxon>Bianquea</taxon>
    </lineage>
</organism>
<dbReference type="InterPro" id="IPR051910">
    <property type="entry name" value="ComF/GntX_DNA_util-trans"/>
</dbReference>
<protein>
    <submittedName>
        <fullName evidence="3">ComF family protein</fullName>
    </submittedName>
</protein>
<dbReference type="SUPFAM" id="SSF53271">
    <property type="entry name" value="PRTase-like"/>
    <property type="match status" value="1"/>
</dbReference>
<sequence length="244" mass="27496">MARWKRILARGLEDAMQLLYPPRCLFCQRVLPWPDRVGICTNCHPEEYYLPEPGCRQCGRPVSRQGALCQNCSLHHIQIPGKSLFVYDGAVQEAIHRFKYDGQKAYGKVFASCMAKVLWPPGGEATKEPTIVTPVPLHAERYHGRGYNQAEVLAKEFAEQTGCVMRKLLVRVRNTDPQNALSATARKKNLQDAFTAVEDQAVGRHIIVMDDIYTSGSTIEACGEALRRVYPDVEVRFMTIAMKV</sequence>
<reference evidence="3" key="1">
    <citation type="submission" date="2020-08" db="EMBL/GenBank/DDBJ databases">
        <title>Genome public.</title>
        <authorList>
            <person name="Liu C."/>
            <person name="Sun Q."/>
        </authorList>
    </citation>
    <scope>NUCLEOTIDE SEQUENCE</scope>
    <source>
        <strain evidence="3">NSJ-32</strain>
    </source>
</reference>
<evidence type="ECO:0000256" key="1">
    <source>
        <dbReference type="ARBA" id="ARBA00008007"/>
    </source>
</evidence>
<dbReference type="EMBL" id="JACRSQ010000009">
    <property type="protein sequence ID" value="MBC8543497.1"/>
    <property type="molecule type" value="Genomic_DNA"/>
</dbReference>
<dbReference type="InterPro" id="IPR044005">
    <property type="entry name" value="DZR_2"/>
</dbReference>
<evidence type="ECO:0000313" key="3">
    <source>
        <dbReference type="EMBL" id="MBC8543497.1"/>
    </source>
</evidence>
<dbReference type="Pfam" id="PF18912">
    <property type="entry name" value="DZR_2"/>
    <property type="match status" value="1"/>
</dbReference>
<keyword evidence="4" id="KW-1185">Reference proteome</keyword>
<proteinExistence type="inferred from homology"/>
<dbReference type="CDD" id="cd06223">
    <property type="entry name" value="PRTases_typeI"/>
    <property type="match status" value="1"/>
</dbReference>